<dbReference type="EMBL" id="MIZA01000010">
    <property type="protein sequence ID" value="OIR20617.1"/>
    <property type="molecule type" value="Genomic_DNA"/>
</dbReference>
<dbReference type="SUPFAM" id="SSF53474">
    <property type="entry name" value="alpha/beta-Hydrolases"/>
    <property type="match status" value="1"/>
</dbReference>
<dbReference type="InterPro" id="IPR029058">
    <property type="entry name" value="AB_hydrolase_fold"/>
</dbReference>
<evidence type="ECO:0008006" key="3">
    <source>
        <dbReference type="Google" id="ProtNLM"/>
    </source>
</evidence>
<sequence>MDNILDFKIPTTNGVDFDVDYIEIEGHKHRIAYAGNPEGIPVVVMMGVFEDSLLDARWLVSSMSNHPSGKNYRFITITVPFLEEYTEIKIDGSTLSKYDGLRPPNRKVPMKGSLAVDPRFDLENCAHTLRSILIDGLKIERAHFVGHDRGCIIMDNMLAETPDMALSYSRGSQGWTKFEEEWTKLVDDGIFLGPPHRIMATDSFPPLLKSAIRGGAPFGFISPSFAEEASVAESDSELGERWVAIQNMPNQSKYFFKLTRQIFRQTDFLDEGKRRTDMSRGFSISNTSFPMMQFQGSDEMILAKDLPNAKKMSLLRKLAGLLGAGQVAGIFRFFRFKFPTYTFADLPKDFGIISNHTGDQPYWGKWNFWPDDVEDLLPGGEFQDRSNPTWQKNYSKFVEKKAGGRYSTLKTKKGGRFSRFTIITDALHWTHIERPENVAFACMDFIVDN</sequence>
<reference evidence="1 2" key="1">
    <citation type="submission" date="2016-08" db="EMBL/GenBank/DDBJ databases">
        <title>New Insights into Marine Group III Euryarchaeota, from dark to light.</title>
        <authorList>
            <person name="Haro-Moreno J.M."/>
            <person name="Rodriguez-Valera F."/>
            <person name="Lopez-Garcia P."/>
            <person name="Moreira D."/>
            <person name="Martin-Cuadrado A.B."/>
        </authorList>
    </citation>
    <scope>NUCLEOTIDE SEQUENCE [LARGE SCALE GENOMIC DNA]</scope>
    <source>
        <strain evidence="1">CG-Epi1</strain>
    </source>
</reference>
<name>A0A1J5TI05_9ARCH</name>
<accession>A0A1J5TI05</accession>
<dbReference type="AlphaFoldDB" id="A0A1J5TI05"/>
<proteinExistence type="predicted"/>
<organism evidence="1 2">
    <name type="scientific">Marine Group III euryarchaeote CG-Epi1</name>
    <dbReference type="NCBI Taxonomy" id="1888995"/>
    <lineage>
        <taxon>Archaea</taxon>
        <taxon>Methanobacteriati</taxon>
        <taxon>Thermoplasmatota</taxon>
        <taxon>Thermoplasmata</taxon>
        <taxon>Candidatus Thermoprofundales</taxon>
    </lineage>
</organism>
<gene>
    <name evidence="1" type="ORF">BD935_04770</name>
</gene>
<evidence type="ECO:0000313" key="1">
    <source>
        <dbReference type="EMBL" id="OIR20617.1"/>
    </source>
</evidence>
<dbReference type="STRING" id="1888995.BD935_04770"/>
<dbReference type="Proteomes" id="UP000183080">
    <property type="component" value="Unassembled WGS sequence"/>
</dbReference>
<evidence type="ECO:0000313" key="2">
    <source>
        <dbReference type="Proteomes" id="UP000183080"/>
    </source>
</evidence>
<dbReference type="Gene3D" id="3.40.50.1820">
    <property type="entry name" value="alpha/beta hydrolase"/>
    <property type="match status" value="1"/>
</dbReference>
<comment type="caution">
    <text evidence="1">The sequence shown here is derived from an EMBL/GenBank/DDBJ whole genome shotgun (WGS) entry which is preliminary data.</text>
</comment>
<protein>
    <recommendedName>
        <fullName evidence="3">AB hydrolase-1 domain-containing protein</fullName>
    </recommendedName>
</protein>